<protein>
    <submittedName>
        <fullName evidence="3">Flavin reductase ActVB</fullName>
    </submittedName>
</protein>
<dbReference type="GO" id="GO:0042602">
    <property type="term" value="F:riboflavin reductase (NADPH) activity"/>
    <property type="evidence" value="ECO:0007669"/>
    <property type="project" value="TreeGrafter"/>
</dbReference>
<reference evidence="3 4" key="1">
    <citation type="submission" date="2018-08" db="EMBL/GenBank/DDBJ databases">
        <title>Genomic Encyclopedia of Archaeal and Bacterial Type Strains, Phase II (KMG-II): from individual species to whole genera.</title>
        <authorList>
            <person name="Goeker M."/>
        </authorList>
    </citation>
    <scope>NUCLEOTIDE SEQUENCE [LARGE SCALE GENOMIC DNA]</scope>
    <source>
        <strain evidence="3 4">DSM 45791</strain>
    </source>
</reference>
<evidence type="ECO:0000313" key="4">
    <source>
        <dbReference type="Proteomes" id="UP000256269"/>
    </source>
</evidence>
<gene>
    <name evidence="3" type="ORF">BCF44_121100</name>
</gene>
<dbReference type="InterPro" id="IPR012349">
    <property type="entry name" value="Split_barrel_FMN-bd"/>
</dbReference>
<sequence length="161" mass="16959">MTARAGIDADTFRAAMARYPAGVTVATTVDDEGRSFAFTASSFCSVSADPPLILLCLSTSANSFPAFSRCARFTVSILREHHVDVANRCATKDVDKLAAGFVPAEGAPAVEDALCVLSCETVNVWPAGDHVVLVGEVVAATVRDGAPMVYFNRSFRRLVGG</sequence>
<dbReference type="InterPro" id="IPR050268">
    <property type="entry name" value="NADH-dep_flavin_reductase"/>
</dbReference>
<keyword evidence="1" id="KW-0560">Oxidoreductase</keyword>
<evidence type="ECO:0000313" key="3">
    <source>
        <dbReference type="EMBL" id="REH32551.1"/>
    </source>
</evidence>
<keyword evidence="4" id="KW-1185">Reference proteome</keyword>
<dbReference type="GO" id="GO:0006208">
    <property type="term" value="P:pyrimidine nucleobase catabolic process"/>
    <property type="evidence" value="ECO:0007669"/>
    <property type="project" value="TreeGrafter"/>
</dbReference>
<name>A0A3E0GX88_9PSEU</name>
<accession>A0A3E0GX88</accession>
<dbReference type="GO" id="GO:0010181">
    <property type="term" value="F:FMN binding"/>
    <property type="evidence" value="ECO:0007669"/>
    <property type="project" value="InterPro"/>
</dbReference>
<dbReference type="PANTHER" id="PTHR30466">
    <property type="entry name" value="FLAVIN REDUCTASE"/>
    <property type="match status" value="1"/>
</dbReference>
<evidence type="ECO:0000256" key="1">
    <source>
        <dbReference type="ARBA" id="ARBA00023002"/>
    </source>
</evidence>
<feature type="domain" description="Flavin reductase like" evidence="2">
    <location>
        <begin position="16"/>
        <end position="157"/>
    </location>
</feature>
<organism evidence="3 4">
    <name type="scientific">Kutzneria buriramensis</name>
    <dbReference type="NCBI Taxonomy" id="1045776"/>
    <lineage>
        <taxon>Bacteria</taxon>
        <taxon>Bacillati</taxon>
        <taxon>Actinomycetota</taxon>
        <taxon>Actinomycetes</taxon>
        <taxon>Pseudonocardiales</taxon>
        <taxon>Pseudonocardiaceae</taxon>
        <taxon>Kutzneria</taxon>
    </lineage>
</organism>
<dbReference type="SMART" id="SM00903">
    <property type="entry name" value="Flavin_Reduct"/>
    <property type="match status" value="1"/>
</dbReference>
<dbReference type="Gene3D" id="2.30.110.10">
    <property type="entry name" value="Electron Transport, Fmn-binding Protein, Chain A"/>
    <property type="match status" value="1"/>
</dbReference>
<dbReference type="Pfam" id="PF01613">
    <property type="entry name" value="Flavin_Reduct"/>
    <property type="match status" value="1"/>
</dbReference>
<dbReference type="InterPro" id="IPR002563">
    <property type="entry name" value="Flavin_Rdtase-like_dom"/>
</dbReference>
<dbReference type="Proteomes" id="UP000256269">
    <property type="component" value="Unassembled WGS sequence"/>
</dbReference>
<dbReference type="PANTHER" id="PTHR30466:SF1">
    <property type="entry name" value="FMN REDUCTASE (NADH) RUTF"/>
    <property type="match status" value="1"/>
</dbReference>
<dbReference type="SUPFAM" id="SSF50475">
    <property type="entry name" value="FMN-binding split barrel"/>
    <property type="match status" value="1"/>
</dbReference>
<dbReference type="OrthoDB" id="3677205at2"/>
<proteinExistence type="predicted"/>
<dbReference type="EMBL" id="QUNO01000021">
    <property type="protein sequence ID" value="REH32551.1"/>
    <property type="molecule type" value="Genomic_DNA"/>
</dbReference>
<dbReference type="AlphaFoldDB" id="A0A3E0GX88"/>
<comment type="caution">
    <text evidence="3">The sequence shown here is derived from an EMBL/GenBank/DDBJ whole genome shotgun (WGS) entry which is preliminary data.</text>
</comment>
<evidence type="ECO:0000259" key="2">
    <source>
        <dbReference type="SMART" id="SM00903"/>
    </source>
</evidence>
<dbReference type="RefSeq" id="WP_116180674.1">
    <property type="nucleotide sequence ID" value="NZ_CP144375.1"/>
</dbReference>